<dbReference type="InterPro" id="IPR017937">
    <property type="entry name" value="Thioredoxin_CS"/>
</dbReference>
<dbReference type="InterPro" id="IPR005746">
    <property type="entry name" value="Thioredoxin"/>
</dbReference>
<feature type="disulfide bond" description="Redox-active" evidence="4">
    <location>
        <begin position="37"/>
        <end position="40"/>
    </location>
</feature>
<dbReference type="PIRSF" id="PIRSF000077">
    <property type="entry name" value="Thioredoxin"/>
    <property type="match status" value="1"/>
</dbReference>
<dbReference type="Pfam" id="PF00085">
    <property type="entry name" value="Thioredoxin"/>
    <property type="match status" value="1"/>
</dbReference>
<feature type="domain" description="Thioredoxin" evidence="5">
    <location>
        <begin position="1"/>
        <end position="110"/>
    </location>
</feature>
<evidence type="ECO:0000256" key="1">
    <source>
        <dbReference type="ARBA" id="ARBA00023157"/>
    </source>
</evidence>
<sequence>MGGNVHAVSSPEEFNQLLATAAAANKAIVVDFTATWCGPCKMIKPFFGELSEKITSVTFLMVDVDELESVAADAGISAMPTFQIYKGGEKVDEMCGADKAKLEALVTKYA</sequence>
<dbReference type="CDD" id="cd02947">
    <property type="entry name" value="TRX_family"/>
    <property type="match status" value="1"/>
</dbReference>
<gene>
    <name evidence="6" type="ORF">PPRO1471_LOCUS6392</name>
</gene>
<dbReference type="Gene3D" id="3.40.30.10">
    <property type="entry name" value="Glutaredoxin"/>
    <property type="match status" value="1"/>
</dbReference>
<dbReference type="InterPro" id="IPR013766">
    <property type="entry name" value="Thioredoxin_domain"/>
</dbReference>
<protein>
    <recommendedName>
        <fullName evidence="2">Thioredoxin</fullName>
    </recommendedName>
</protein>
<keyword evidence="1 4" id="KW-1015">Disulfide bond</keyword>
<organism evidence="6">
    <name type="scientific">Pycnococcus provasolii</name>
    <dbReference type="NCBI Taxonomy" id="41880"/>
    <lineage>
        <taxon>Eukaryota</taxon>
        <taxon>Viridiplantae</taxon>
        <taxon>Chlorophyta</taxon>
        <taxon>Pseudoscourfieldiophyceae</taxon>
        <taxon>Pseudoscourfieldiales</taxon>
        <taxon>Pycnococcaceae</taxon>
        <taxon>Pycnococcus</taxon>
    </lineage>
</organism>
<dbReference type="PANTHER" id="PTHR46115">
    <property type="entry name" value="THIOREDOXIN-LIKE PROTEIN 1"/>
    <property type="match status" value="1"/>
</dbReference>
<evidence type="ECO:0000259" key="5">
    <source>
        <dbReference type="PROSITE" id="PS51352"/>
    </source>
</evidence>
<name>A0A7S2B3Q6_9CHLO</name>
<proteinExistence type="inferred from homology"/>
<keyword evidence="4" id="KW-0676">Redox-active center</keyword>
<accession>A0A7S2B3Q6</accession>
<evidence type="ECO:0000256" key="2">
    <source>
        <dbReference type="PIRNR" id="PIRNR000077"/>
    </source>
</evidence>
<feature type="site" description="Contributes to redox potential value" evidence="3">
    <location>
        <position position="38"/>
    </location>
</feature>
<dbReference type="InterPro" id="IPR036249">
    <property type="entry name" value="Thioredoxin-like_sf"/>
</dbReference>
<dbReference type="GO" id="GO:0015035">
    <property type="term" value="F:protein-disulfide reductase activity"/>
    <property type="evidence" value="ECO:0007669"/>
    <property type="project" value="InterPro"/>
</dbReference>
<comment type="similarity">
    <text evidence="2">Belongs to the thioredoxin family.</text>
</comment>
<dbReference type="FunFam" id="3.40.30.10:FF:000245">
    <property type="entry name" value="Thioredoxin"/>
    <property type="match status" value="1"/>
</dbReference>
<dbReference type="PROSITE" id="PS00194">
    <property type="entry name" value="THIOREDOXIN_1"/>
    <property type="match status" value="1"/>
</dbReference>
<dbReference type="EMBL" id="HBGR01009594">
    <property type="protein sequence ID" value="CAD9385735.1"/>
    <property type="molecule type" value="Transcribed_RNA"/>
</dbReference>
<feature type="site" description="Contributes to redox potential value" evidence="3">
    <location>
        <position position="39"/>
    </location>
</feature>
<dbReference type="SUPFAM" id="SSF52833">
    <property type="entry name" value="Thioredoxin-like"/>
    <property type="match status" value="1"/>
</dbReference>
<feature type="active site" description="Nucleophile" evidence="3">
    <location>
        <position position="40"/>
    </location>
</feature>
<evidence type="ECO:0000256" key="4">
    <source>
        <dbReference type="PIRSR" id="PIRSR000077-4"/>
    </source>
</evidence>
<reference evidence="6" key="1">
    <citation type="submission" date="2021-01" db="EMBL/GenBank/DDBJ databases">
        <authorList>
            <person name="Corre E."/>
            <person name="Pelletier E."/>
            <person name="Niang G."/>
            <person name="Scheremetjew M."/>
            <person name="Finn R."/>
            <person name="Kale V."/>
            <person name="Holt S."/>
            <person name="Cochrane G."/>
            <person name="Meng A."/>
            <person name="Brown T."/>
            <person name="Cohen L."/>
        </authorList>
    </citation>
    <scope>NUCLEOTIDE SEQUENCE</scope>
    <source>
        <strain evidence="6">RCC733</strain>
    </source>
</reference>
<feature type="active site" description="Nucleophile" evidence="3">
    <location>
        <position position="37"/>
    </location>
</feature>
<feature type="site" description="Deprotonates C-terminal active site Cys" evidence="3">
    <location>
        <position position="31"/>
    </location>
</feature>
<evidence type="ECO:0000256" key="3">
    <source>
        <dbReference type="PIRSR" id="PIRSR000077-1"/>
    </source>
</evidence>
<dbReference type="AlphaFoldDB" id="A0A7S2B3Q6"/>
<dbReference type="PROSITE" id="PS51352">
    <property type="entry name" value="THIOREDOXIN_2"/>
    <property type="match status" value="1"/>
</dbReference>
<dbReference type="PRINTS" id="PR00421">
    <property type="entry name" value="THIOREDOXIN"/>
</dbReference>
<evidence type="ECO:0000313" key="6">
    <source>
        <dbReference type="EMBL" id="CAD9385735.1"/>
    </source>
</evidence>